<sequence length="130" mass="14106">MTPMRPPCPRPRRRGFTLVEVLVALAIVAVAVTAGVQATDALTRLSQRQSVQWLAQLCADQALVAARLDPVFPSPGERLHICAQAGYDFAVTVDVGTTPNPSFRRVQVRVALAEQPQDVLLRATTVLGRH</sequence>
<comment type="PTM">
    <text evidence="9">Cleaved by prepilin peptidase.</text>
</comment>
<proteinExistence type="inferred from homology"/>
<comment type="function">
    <text evidence="9">Component of the type II secretion system required for the energy-dependent secretion of extracellular factors such as proteases and toxins from the periplasm.</text>
</comment>
<evidence type="ECO:0000259" key="10">
    <source>
        <dbReference type="Pfam" id="PF02501"/>
    </source>
</evidence>
<dbReference type="GO" id="GO:0005886">
    <property type="term" value="C:plasma membrane"/>
    <property type="evidence" value="ECO:0007669"/>
    <property type="project" value="UniProtKB-SubCell"/>
</dbReference>
<dbReference type="EMBL" id="VJOL01000046">
    <property type="protein sequence ID" value="TSE28492.1"/>
    <property type="molecule type" value="Genomic_DNA"/>
</dbReference>
<dbReference type="InterPro" id="IPR003413">
    <property type="entry name" value="T2SS_GspI_C"/>
</dbReference>
<comment type="caution">
    <text evidence="11">The sequence shown here is derived from an EMBL/GenBank/DDBJ whole genome shotgun (WGS) entry which is preliminary data.</text>
</comment>
<protein>
    <recommendedName>
        <fullName evidence="9">Type II secretion system protein I</fullName>
        <shortName evidence="9">T2SS minor pseudopilin I</shortName>
    </recommendedName>
</protein>
<gene>
    <name evidence="11" type="primary">xcpV</name>
    <name evidence="11" type="ORF">Tther_02059</name>
</gene>
<dbReference type="PANTHER" id="PTHR38779:SF2">
    <property type="entry name" value="TYPE II SECRETION SYSTEM PROTEIN I-RELATED"/>
    <property type="match status" value="1"/>
</dbReference>
<comment type="subcellular location">
    <subcellularLocation>
        <location evidence="1 9">Cell inner membrane</location>
        <topology evidence="1 9">Single-pass membrane protein</topology>
    </subcellularLocation>
</comment>
<accession>A0A554WY29</accession>
<evidence type="ECO:0000256" key="2">
    <source>
        <dbReference type="ARBA" id="ARBA00008358"/>
    </source>
</evidence>
<comment type="subunit">
    <text evidence="9">Type II secretion is composed of four main components: the outer membrane complex, the inner membrane complex, the cytoplasmic secretion ATPase and the periplasm-spanning pseudopilus.</text>
</comment>
<keyword evidence="3" id="KW-1003">Cell membrane</keyword>
<reference evidence="11 12" key="1">
    <citation type="submission" date="2019-07" db="EMBL/GenBank/DDBJ databases">
        <title>Tepidimonas thermarum AA-1 draft genome.</title>
        <authorList>
            <person name="Da Costa M.S."/>
            <person name="Froufe H.J.C."/>
            <person name="Egas C."/>
            <person name="Albuquerque L."/>
        </authorList>
    </citation>
    <scope>NUCLEOTIDE SEQUENCE [LARGE SCALE GENOMIC DNA]</scope>
    <source>
        <strain evidence="11 12">AA-1</strain>
    </source>
</reference>
<dbReference type="GO" id="GO:0015628">
    <property type="term" value="P:protein secretion by the type II secretion system"/>
    <property type="evidence" value="ECO:0007669"/>
    <property type="project" value="UniProtKB-UniRule"/>
</dbReference>
<dbReference type="PROSITE" id="PS00409">
    <property type="entry name" value="PROKAR_NTER_METHYL"/>
    <property type="match status" value="1"/>
</dbReference>
<dbReference type="InterPro" id="IPR045584">
    <property type="entry name" value="Pilin-like"/>
</dbReference>
<evidence type="ECO:0000313" key="12">
    <source>
        <dbReference type="Proteomes" id="UP000318542"/>
    </source>
</evidence>
<keyword evidence="12" id="KW-1185">Reference proteome</keyword>
<comment type="similarity">
    <text evidence="2 9">Belongs to the GSP I family.</text>
</comment>
<feature type="domain" description="Type II secretion system protein GspI C-terminal" evidence="10">
    <location>
        <begin position="53"/>
        <end position="127"/>
    </location>
</feature>
<keyword evidence="5 9" id="KW-0997">Cell inner membrane</keyword>
<dbReference type="InterPro" id="IPR010052">
    <property type="entry name" value="T2SS_protein-GspI"/>
</dbReference>
<keyword evidence="6" id="KW-0812">Transmembrane</keyword>
<dbReference type="PANTHER" id="PTHR38779">
    <property type="entry name" value="TYPE II SECRETION SYSTEM PROTEIN I-RELATED"/>
    <property type="match status" value="1"/>
</dbReference>
<dbReference type="NCBIfam" id="TIGR01707">
    <property type="entry name" value="gspI"/>
    <property type="match status" value="1"/>
</dbReference>
<dbReference type="Proteomes" id="UP000318542">
    <property type="component" value="Unassembled WGS sequence"/>
</dbReference>
<dbReference type="OrthoDB" id="5296572at2"/>
<keyword evidence="7" id="KW-1133">Transmembrane helix</keyword>
<name>A0A554WY29_9BURK</name>
<dbReference type="GO" id="GO:0015627">
    <property type="term" value="C:type II protein secretion system complex"/>
    <property type="evidence" value="ECO:0007669"/>
    <property type="project" value="UniProtKB-UniRule"/>
</dbReference>
<evidence type="ECO:0000256" key="3">
    <source>
        <dbReference type="ARBA" id="ARBA00022475"/>
    </source>
</evidence>
<dbReference type="SUPFAM" id="SSF54523">
    <property type="entry name" value="Pili subunits"/>
    <property type="match status" value="1"/>
</dbReference>
<evidence type="ECO:0000313" key="11">
    <source>
        <dbReference type="EMBL" id="TSE28492.1"/>
    </source>
</evidence>
<dbReference type="AlphaFoldDB" id="A0A554WY29"/>
<organism evidence="11 12">
    <name type="scientific">Tepidimonas thermarum</name>
    <dbReference type="NCBI Taxonomy" id="335431"/>
    <lineage>
        <taxon>Bacteria</taxon>
        <taxon>Pseudomonadati</taxon>
        <taxon>Pseudomonadota</taxon>
        <taxon>Betaproteobacteria</taxon>
        <taxon>Burkholderiales</taxon>
        <taxon>Tepidimonas</taxon>
    </lineage>
</organism>
<dbReference type="Gene3D" id="3.30.1300.30">
    <property type="entry name" value="GSPII I/J protein-like"/>
    <property type="match status" value="1"/>
</dbReference>
<evidence type="ECO:0000256" key="1">
    <source>
        <dbReference type="ARBA" id="ARBA00004377"/>
    </source>
</evidence>
<dbReference type="Pfam" id="PF02501">
    <property type="entry name" value="T2SSI"/>
    <property type="match status" value="1"/>
</dbReference>
<evidence type="ECO:0000256" key="6">
    <source>
        <dbReference type="ARBA" id="ARBA00022692"/>
    </source>
</evidence>
<evidence type="ECO:0000256" key="7">
    <source>
        <dbReference type="ARBA" id="ARBA00022989"/>
    </source>
</evidence>
<dbReference type="InterPro" id="IPR012902">
    <property type="entry name" value="N_methyl_site"/>
</dbReference>
<evidence type="ECO:0000256" key="8">
    <source>
        <dbReference type="ARBA" id="ARBA00023136"/>
    </source>
</evidence>
<dbReference type="Pfam" id="PF07963">
    <property type="entry name" value="N_methyl"/>
    <property type="match status" value="1"/>
</dbReference>
<keyword evidence="4 9" id="KW-0488">Methylation</keyword>
<evidence type="ECO:0000256" key="4">
    <source>
        <dbReference type="ARBA" id="ARBA00022481"/>
    </source>
</evidence>
<evidence type="ECO:0000256" key="5">
    <source>
        <dbReference type="ARBA" id="ARBA00022519"/>
    </source>
</evidence>
<evidence type="ECO:0000256" key="9">
    <source>
        <dbReference type="RuleBase" id="RU368030"/>
    </source>
</evidence>
<keyword evidence="8" id="KW-0472">Membrane</keyword>
<dbReference type="NCBIfam" id="TIGR02532">
    <property type="entry name" value="IV_pilin_GFxxxE"/>
    <property type="match status" value="1"/>
</dbReference>